<evidence type="ECO:0000256" key="8">
    <source>
        <dbReference type="ARBA" id="ARBA00022801"/>
    </source>
</evidence>
<dbReference type="GO" id="GO:0005634">
    <property type="term" value="C:nucleus"/>
    <property type="evidence" value="ECO:0007669"/>
    <property type="project" value="TreeGrafter"/>
</dbReference>
<evidence type="ECO:0000313" key="15">
    <source>
        <dbReference type="Proteomes" id="UP000019462"/>
    </source>
</evidence>
<evidence type="ECO:0000256" key="12">
    <source>
        <dbReference type="SAM" id="MobiDB-lite"/>
    </source>
</evidence>
<evidence type="ECO:0000256" key="11">
    <source>
        <dbReference type="RuleBase" id="RU367104"/>
    </source>
</evidence>
<evidence type="ECO:0000256" key="7">
    <source>
        <dbReference type="ARBA" id="ARBA00022786"/>
    </source>
</evidence>
<evidence type="ECO:0000259" key="13">
    <source>
        <dbReference type="PROSITE" id="PS50802"/>
    </source>
</evidence>
<dbReference type="GO" id="GO:0036503">
    <property type="term" value="P:ERAD pathway"/>
    <property type="evidence" value="ECO:0007669"/>
    <property type="project" value="TreeGrafter"/>
</dbReference>
<dbReference type="InterPro" id="IPR048857">
    <property type="entry name" value="OTU1_Ubl"/>
</dbReference>
<dbReference type="EMBL" id="AWNI01000037">
    <property type="protein sequence ID" value="ETS60370.1"/>
    <property type="molecule type" value="Genomic_DNA"/>
</dbReference>
<dbReference type="CDD" id="cd22745">
    <property type="entry name" value="OTU_OTU1"/>
    <property type="match status" value="1"/>
</dbReference>
<dbReference type="Pfam" id="PF24560">
    <property type="entry name" value="zf-C2H2_OTU1_C"/>
    <property type="match status" value="1"/>
</dbReference>
<evidence type="ECO:0000256" key="5">
    <source>
        <dbReference type="ARBA" id="ARBA00022723"/>
    </source>
</evidence>
<dbReference type="Gene3D" id="3.10.20.90">
    <property type="entry name" value="Phosphatidylinositol 3-kinase Catalytic Subunit, Chain A, domain 1"/>
    <property type="match status" value="1"/>
</dbReference>
<evidence type="ECO:0000256" key="3">
    <source>
        <dbReference type="ARBA" id="ARBA00022490"/>
    </source>
</evidence>
<keyword evidence="8 11" id="KW-0378">Hydrolase</keyword>
<evidence type="ECO:0000256" key="6">
    <source>
        <dbReference type="ARBA" id="ARBA00022771"/>
    </source>
</evidence>
<evidence type="ECO:0000256" key="10">
    <source>
        <dbReference type="ARBA" id="ARBA00022833"/>
    </source>
</evidence>
<dbReference type="EC" id="3.4.19.12" evidence="11"/>
<keyword evidence="9 11" id="KW-0788">Thiol protease</keyword>
<dbReference type="PANTHER" id="PTHR13312">
    <property type="entry name" value="HIV-INDUCED PROTEIN-7-LIKE PROTEASE"/>
    <property type="match status" value="1"/>
</dbReference>
<organism evidence="14 15">
    <name type="scientific">Moesziomyces aphidis</name>
    <name type="common">Pseudozyma aphidis</name>
    <dbReference type="NCBI Taxonomy" id="84754"/>
    <lineage>
        <taxon>Eukaryota</taxon>
        <taxon>Fungi</taxon>
        <taxon>Dikarya</taxon>
        <taxon>Basidiomycota</taxon>
        <taxon>Ustilaginomycotina</taxon>
        <taxon>Ustilaginomycetes</taxon>
        <taxon>Ustilaginales</taxon>
        <taxon>Ustilaginaceae</taxon>
        <taxon>Moesziomyces</taxon>
    </lineage>
</organism>
<dbReference type="GO" id="GO:0005829">
    <property type="term" value="C:cytosol"/>
    <property type="evidence" value="ECO:0007669"/>
    <property type="project" value="TreeGrafter"/>
</dbReference>
<dbReference type="InterPro" id="IPR057766">
    <property type="entry name" value="Znf-C2H2_OTU1-like_C"/>
</dbReference>
<feature type="domain" description="OTU" evidence="13">
    <location>
        <begin position="168"/>
        <end position="292"/>
    </location>
</feature>
<keyword evidence="5" id="KW-0479">Metal-binding</keyword>
<protein>
    <recommendedName>
        <fullName evidence="11">Ubiquitin thioesterase OTU</fullName>
        <ecNumber evidence="11">3.4.19.12</ecNumber>
    </recommendedName>
</protein>
<keyword evidence="10" id="KW-0862">Zinc</keyword>
<dbReference type="PANTHER" id="PTHR13312:SF0">
    <property type="entry name" value="UBIQUITIN THIOESTERASE OTU1"/>
    <property type="match status" value="1"/>
</dbReference>
<proteinExistence type="predicted"/>
<feature type="region of interest" description="Disordered" evidence="12">
    <location>
        <begin position="96"/>
        <end position="156"/>
    </location>
</feature>
<gene>
    <name evidence="14" type="ORF">PaG_05572</name>
</gene>
<dbReference type="FunFam" id="3.90.70.80:FF:000016">
    <property type="entry name" value="Putative ubiquitin thioesterase otu1"/>
    <property type="match status" value="1"/>
</dbReference>
<keyword evidence="6" id="KW-0863">Zinc-finger</keyword>
<evidence type="ECO:0000313" key="14">
    <source>
        <dbReference type="EMBL" id="ETS60370.1"/>
    </source>
</evidence>
<dbReference type="Pfam" id="PF02338">
    <property type="entry name" value="OTU"/>
    <property type="match status" value="1"/>
</dbReference>
<keyword evidence="3 11" id="KW-0963">Cytoplasm</keyword>
<keyword evidence="7 11" id="KW-0833">Ubl conjugation pathway</keyword>
<dbReference type="GO" id="GO:0016579">
    <property type="term" value="P:protein deubiquitination"/>
    <property type="evidence" value="ECO:0007669"/>
    <property type="project" value="TreeGrafter"/>
</dbReference>
<keyword evidence="15" id="KW-1185">Reference proteome</keyword>
<dbReference type="InterPro" id="IPR003323">
    <property type="entry name" value="OTU_dom"/>
</dbReference>
<dbReference type="InterPro" id="IPR038765">
    <property type="entry name" value="Papain-like_cys_pep_sf"/>
</dbReference>
<feature type="compositionally biased region" description="Low complexity" evidence="12">
    <location>
        <begin position="135"/>
        <end position="148"/>
    </location>
</feature>
<evidence type="ECO:0000256" key="9">
    <source>
        <dbReference type="ARBA" id="ARBA00022807"/>
    </source>
</evidence>
<accession>W3VFU2</accession>
<dbReference type="GO" id="GO:0008270">
    <property type="term" value="F:zinc ion binding"/>
    <property type="evidence" value="ECO:0007669"/>
    <property type="project" value="UniProtKB-KW"/>
</dbReference>
<dbReference type="AlphaFoldDB" id="W3VFU2"/>
<keyword evidence="4" id="KW-0645">Protease</keyword>
<evidence type="ECO:0000256" key="4">
    <source>
        <dbReference type="ARBA" id="ARBA00022670"/>
    </source>
</evidence>
<sequence length="376" mass="39007">MIRIRHPEGTSSFALDDSTTLSALQAYIQAESGIAPADQELKIGYPPKPLALAGLGGDTLLSSDVVGVRKGEQVIVARRAASGAATAASAGASGSAATSSFGRMGGPQPIVSTATGPRSYGLGARTLNDGLTARTPGTSASAGSSAPSNSKVTDGSVSVPLSSGQSYLALKVVPDDNSCLFNSIGFLFEQRLGADICSGLRSTVADAIRSNPSTYPDIVLGQPREAYISKILNPQTWGGAIELSILAEHFGVELTSVDVASGTIHRFGEDKNFENRGIVIYSGIHYDAVALIDRPGASLDRGTTVFPNLSAVGVEVDEDPVLAAAKQLAQQLKQRRYYTDTASFSLRCKTCGTKLTGEKQAVEHAKSTGHGDFGEV</sequence>
<dbReference type="PROSITE" id="PS50802">
    <property type="entry name" value="OTU"/>
    <property type="match status" value="1"/>
</dbReference>
<dbReference type="HOGENOM" id="CLU_049327_0_0_1"/>
<dbReference type="SUPFAM" id="SSF54001">
    <property type="entry name" value="Cysteine proteinases"/>
    <property type="match status" value="1"/>
</dbReference>
<dbReference type="Gene3D" id="3.90.70.80">
    <property type="match status" value="1"/>
</dbReference>
<comment type="catalytic activity">
    <reaction evidence="1 11">
        <text>Thiol-dependent hydrolysis of ester, thioester, amide, peptide and isopeptide bonds formed by the C-terminal Gly of ubiquitin (a 76-residue protein attached to proteins as an intracellular targeting signal).</text>
        <dbReference type="EC" id="3.4.19.12"/>
    </reaction>
</comment>
<comment type="function">
    <text evidence="11">Hydrolase that can remove conjugated ubiquitin from proteins and may therefore play an important regulatory role at the level of protein turnover by preventing degradation.</text>
</comment>
<reference evidence="14 15" key="1">
    <citation type="journal article" date="2014" name="Genome Announc.">
        <title>Genome sequence of the basidiomycetous fungus Pseudozyma aphidis DSM70725, an efficient producer of biosurfactant mannosylerythritol lipids.</title>
        <authorList>
            <person name="Lorenz S."/>
            <person name="Guenther M."/>
            <person name="Grumaz C."/>
            <person name="Rupp S."/>
            <person name="Zibek S."/>
            <person name="Sohn K."/>
        </authorList>
    </citation>
    <scope>NUCLEOTIDE SEQUENCE [LARGE SCALE GENOMIC DNA]</scope>
    <source>
        <strain evidence="15">ATCC 32657 / CBS 517.83 / DSM 70725 / JCM 10318 / NBRC 10182 / NRRL Y-7954 / St-0401</strain>
    </source>
</reference>
<dbReference type="Proteomes" id="UP000019462">
    <property type="component" value="Unassembled WGS sequence"/>
</dbReference>
<dbReference type="GO" id="GO:0030968">
    <property type="term" value="P:endoplasmic reticulum unfolded protein response"/>
    <property type="evidence" value="ECO:0007669"/>
    <property type="project" value="TreeGrafter"/>
</dbReference>
<comment type="subcellular location">
    <subcellularLocation>
        <location evidence="2 11">Cytoplasm</location>
    </subcellularLocation>
</comment>
<comment type="caution">
    <text evidence="14">The sequence shown here is derived from an EMBL/GenBank/DDBJ whole genome shotgun (WGS) entry which is preliminary data.</text>
</comment>
<evidence type="ECO:0000256" key="1">
    <source>
        <dbReference type="ARBA" id="ARBA00000707"/>
    </source>
</evidence>
<dbReference type="OrthoDB" id="65596at2759"/>
<name>W3VFU2_MOEAP</name>
<dbReference type="Pfam" id="PF21403">
    <property type="entry name" value="OTU1_UBXL"/>
    <property type="match status" value="1"/>
</dbReference>
<dbReference type="GO" id="GO:0004843">
    <property type="term" value="F:cysteine-type deubiquitinase activity"/>
    <property type="evidence" value="ECO:0007669"/>
    <property type="project" value="UniProtKB-UniRule"/>
</dbReference>
<evidence type="ECO:0000256" key="2">
    <source>
        <dbReference type="ARBA" id="ARBA00004496"/>
    </source>
</evidence>